<dbReference type="Pfam" id="PF04082">
    <property type="entry name" value="Fungal_trans"/>
    <property type="match status" value="1"/>
</dbReference>
<dbReference type="PROSITE" id="PS50048">
    <property type="entry name" value="ZN2_CY6_FUNGAL_2"/>
    <property type="match status" value="1"/>
</dbReference>
<dbReference type="InterPro" id="IPR036864">
    <property type="entry name" value="Zn2-C6_fun-type_DNA-bd_sf"/>
</dbReference>
<keyword evidence="10" id="KW-1185">Reference proteome</keyword>
<dbReference type="GO" id="GO:0008270">
    <property type="term" value="F:zinc ion binding"/>
    <property type="evidence" value="ECO:0007669"/>
    <property type="project" value="InterPro"/>
</dbReference>
<accession>A0A6G1IV05</accession>
<evidence type="ECO:0000256" key="4">
    <source>
        <dbReference type="ARBA" id="ARBA00023125"/>
    </source>
</evidence>
<name>A0A6G1IV05_9PLEO</name>
<dbReference type="GO" id="GO:0000978">
    <property type="term" value="F:RNA polymerase II cis-regulatory region sequence-specific DNA binding"/>
    <property type="evidence" value="ECO:0007669"/>
    <property type="project" value="TreeGrafter"/>
</dbReference>
<dbReference type="PANTHER" id="PTHR31944">
    <property type="entry name" value="HEME-RESPONSIVE ZINC FINGER TRANSCRIPTION FACTOR HAP1"/>
    <property type="match status" value="1"/>
</dbReference>
<feature type="domain" description="Zn(2)-C6 fungal-type" evidence="8">
    <location>
        <begin position="14"/>
        <end position="44"/>
    </location>
</feature>
<dbReference type="GO" id="GO:0005634">
    <property type="term" value="C:nucleus"/>
    <property type="evidence" value="ECO:0007669"/>
    <property type="project" value="TreeGrafter"/>
</dbReference>
<dbReference type="SMART" id="SM00066">
    <property type="entry name" value="GAL4"/>
    <property type="match status" value="1"/>
</dbReference>
<feature type="region of interest" description="Disordered" evidence="7">
    <location>
        <begin position="48"/>
        <end position="78"/>
    </location>
</feature>
<evidence type="ECO:0000313" key="10">
    <source>
        <dbReference type="Proteomes" id="UP000799291"/>
    </source>
</evidence>
<dbReference type="Gene3D" id="4.10.240.10">
    <property type="entry name" value="Zn(2)-C6 fungal-type DNA-binding domain"/>
    <property type="match status" value="1"/>
</dbReference>
<dbReference type="InterPro" id="IPR051430">
    <property type="entry name" value="Fungal_TF_Env_Response"/>
</dbReference>
<sequence>MVETGRRRRRPAVSCTLCRRRKIRCNREVPCSNCIRSKAEACVYENEPTAQSQHRGSIVDHDAASSTSAVSTTPASEVDSLRSQIQQLEQQLEQQLQRATSQPRSSCPAPSPAATIEASSTRIGGTFYIHRGNPVRGQHPGVNRSVTHKKRMFGQSHWMNYGIVLIRDIAEMIDEHARQSGDGDDEQGEPKLFEGMYRCKRLARVTKAQRTPSWPCPPTPELPPKRLADELVECYLRTSESVYRVLHVPSFRRDYNALWVTGAEPDRSFPVQLKLVLAIGATTYDRYFSLRPSAIRWVYEAESWFAHPSLKHRLGLQYLQIHALVLIGRELAAVGEDLVWISAGSLLRSAIYMGLHRDPDSLPPRTAFANEVHRRLWSTILELCLQSSLNSGGPPLISMEDFDTLPPCNFDDEQLTIPDAMPKPDNEFTQVSVAVALCKMLPVRLAVCRFLNDFSSRGTYAETLRLDAEFKSSHKSLRSAFQAFYSGLRSPSEYEVRIVEIIVHRYLAALHMPFFSSGLKDSAHAYSRKVAVESSLKSWYAANLSSNVKTAPLPDPTAAIERAGVARVMTCGSGFFRIAITHALLVIGVELREQISEDDSLGPVLPRRDLLAVLEDAKAWSFWCIEAGETNTKGHVLVCLLLAQIEGLREILPKNEIAALVADAAKEAVERSLAIMESMVDQGSAEQTVNGLDQMSLDRAAEVFEGWDLMMKDIPFDPNNLDPMSWMLDSDMQTSFLW</sequence>
<protein>
    <recommendedName>
        <fullName evidence="8">Zn(2)-C6 fungal-type domain-containing protein</fullName>
    </recommendedName>
</protein>
<keyword evidence="5" id="KW-0804">Transcription</keyword>
<dbReference type="CDD" id="cd12148">
    <property type="entry name" value="fungal_TF_MHR"/>
    <property type="match status" value="1"/>
</dbReference>
<dbReference type="SUPFAM" id="SSF57701">
    <property type="entry name" value="Zn2/Cys6 DNA-binding domain"/>
    <property type="match status" value="1"/>
</dbReference>
<dbReference type="Proteomes" id="UP000799291">
    <property type="component" value="Unassembled WGS sequence"/>
</dbReference>
<dbReference type="OrthoDB" id="4337792at2759"/>
<dbReference type="EMBL" id="MU005590">
    <property type="protein sequence ID" value="KAF2681793.1"/>
    <property type="molecule type" value="Genomic_DNA"/>
</dbReference>
<evidence type="ECO:0000256" key="1">
    <source>
        <dbReference type="ARBA" id="ARBA00022723"/>
    </source>
</evidence>
<gene>
    <name evidence="9" type="ORF">K458DRAFT_391743</name>
</gene>
<keyword evidence="3" id="KW-0805">Transcription regulation</keyword>
<evidence type="ECO:0000313" key="9">
    <source>
        <dbReference type="EMBL" id="KAF2681793.1"/>
    </source>
</evidence>
<evidence type="ECO:0000256" key="2">
    <source>
        <dbReference type="ARBA" id="ARBA00022833"/>
    </source>
</evidence>
<evidence type="ECO:0000256" key="6">
    <source>
        <dbReference type="ARBA" id="ARBA00023242"/>
    </source>
</evidence>
<dbReference type="PROSITE" id="PS00463">
    <property type="entry name" value="ZN2_CY6_FUNGAL_1"/>
    <property type="match status" value="1"/>
</dbReference>
<evidence type="ECO:0000259" key="8">
    <source>
        <dbReference type="PROSITE" id="PS50048"/>
    </source>
</evidence>
<keyword evidence="1" id="KW-0479">Metal-binding</keyword>
<dbReference type="SMART" id="SM00906">
    <property type="entry name" value="Fungal_trans"/>
    <property type="match status" value="1"/>
</dbReference>
<evidence type="ECO:0000256" key="7">
    <source>
        <dbReference type="SAM" id="MobiDB-lite"/>
    </source>
</evidence>
<keyword evidence="4" id="KW-0238">DNA-binding</keyword>
<keyword evidence="6" id="KW-0539">Nucleus</keyword>
<evidence type="ECO:0000256" key="5">
    <source>
        <dbReference type="ARBA" id="ARBA00023163"/>
    </source>
</evidence>
<proteinExistence type="predicted"/>
<keyword evidence="2" id="KW-0862">Zinc</keyword>
<organism evidence="9 10">
    <name type="scientific">Lentithecium fluviatile CBS 122367</name>
    <dbReference type="NCBI Taxonomy" id="1168545"/>
    <lineage>
        <taxon>Eukaryota</taxon>
        <taxon>Fungi</taxon>
        <taxon>Dikarya</taxon>
        <taxon>Ascomycota</taxon>
        <taxon>Pezizomycotina</taxon>
        <taxon>Dothideomycetes</taxon>
        <taxon>Pleosporomycetidae</taxon>
        <taxon>Pleosporales</taxon>
        <taxon>Massarineae</taxon>
        <taxon>Lentitheciaceae</taxon>
        <taxon>Lentithecium</taxon>
    </lineage>
</organism>
<dbReference type="PANTHER" id="PTHR31944:SF131">
    <property type="entry name" value="HEME-RESPONSIVE ZINC FINGER TRANSCRIPTION FACTOR HAP1"/>
    <property type="match status" value="1"/>
</dbReference>
<dbReference type="InterPro" id="IPR007219">
    <property type="entry name" value="XnlR_reg_dom"/>
</dbReference>
<reference evidence="9" key="1">
    <citation type="journal article" date="2020" name="Stud. Mycol.">
        <title>101 Dothideomycetes genomes: a test case for predicting lifestyles and emergence of pathogens.</title>
        <authorList>
            <person name="Haridas S."/>
            <person name="Albert R."/>
            <person name="Binder M."/>
            <person name="Bloem J."/>
            <person name="Labutti K."/>
            <person name="Salamov A."/>
            <person name="Andreopoulos B."/>
            <person name="Baker S."/>
            <person name="Barry K."/>
            <person name="Bills G."/>
            <person name="Bluhm B."/>
            <person name="Cannon C."/>
            <person name="Castanera R."/>
            <person name="Culley D."/>
            <person name="Daum C."/>
            <person name="Ezra D."/>
            <person name="Gonzalez J."/>
            <person name="Henrissat B."/>
            <person name="Kuo A."/>
            <person name="Liang C."/>
            <person name="Lipzen A."/>
            <person name="Lutzoni F."/>
            <person name="Magnuson J."/>
            <person name="Mondo S."/>
            <person name="Nolan M."/>
            <person name="Ohm R."/>
            <person name="Pangilinan J."/>
            <person name="Park H.-J."/>
            <person name="Ramirez L."/>
            <person name="Alfaro M."/>
            <person name="Sun H."/>
            <person name="Tritt A."/>
            <person name="Yoshinaga Y."/>
            <person name="Zwiers L.-H."/>
            <person name="Turgeon B."/>
            <person name="Goodwin S."/>
            <person name="Spatafora J."/>
            <person name="Crous P."/>
            <person name="Grigoriev I."/>
        </authorList>
    </citation>
    <scope>NUCLEOTIDE SEQUENCE</scope>
    <source>
        <strain evidence="9">CBS 122367</strain>
    </source>
</reference>
<dbReference type="InterPro" id="IPR001138">
    <property type="entry name" value="Zn2Cys6_DnaBD"/>
</dbReference>
<dbReference type="CDD" id="cd00067">
    <property type="entry name" value="GAL4"/>
    <property type="match status" value="1"/>
</dbReference>
<evidence type="ECO:0000256" key="3">
    <source>
        <dbReference type="ARBA" id="ARBA00023015"/>
    </source>
</evidence>
<dbReference type="GO" id="GO:0001228">
    <property type="term" value="F:DNA-binding transcription activator activity, RNA polymerase II-specific"/>
    <property type="evidence" value="ECO:0007669"/>
    <property type="project" value="TreeGrafter"/>
</dbReference>
<dbReference type="Pfam" id="PF00172">
    <property type="entry name" value="Zn_clus"/>
    <property type="match status" value="1"/>
</dbReference>
<feature type="compositionally biased region" description="Low complexity" evidence="7">
    <location>
        <begin position="105"/>
        <end position="114"/>
    </location>
</feature>
<dbReference type="GO" id="GO:0006351">
    <property type="term" value="P:DNA-templated transcription"/>
    <property type="evidence" value="ECO:0007669"/>
    <property type="project" value="InterPro"/>
</dbReference>
<feature type="compositionally biased region" description="Low complexity" evidence="7">
    <location>
        <begin position="64"/>
        <end position="76"/>
    </location>
</feature>
<dbReference type="AlphaFoldDB" id="A0A6G1IV05"/>
<feature type="region of interest" description="Disordered" evidence="7">
    <location>
        <begin position="94"/>
        <end position="120"/>
    </location>
</feature>